<reference evidence="7" key="2">
    <citation type="submission" date="2023-04" db="EMBL/GenBank/DDBJ databases">
        <title>Paracnuella aquatica gen. nov., sp. nov., a member of the family Chitinophagaceae isolated from a hot spring.</title>
        <authorList>
            <person name="Wang C."/>
        </authorList>
    </citation>
    <scope>NUCLEOTIDE SEQUENCE</scope>
    <source>
        <strain evidence="7">LB-8</strain>
    </source>
</reference>
<comment type="cofactor">
    <cofactor evidence="1">
        <name>Ca(2+)</name>
        <dbReference type="ChEBI" id="CHEBI:29108"/>
    </cofactor>
</comment>
<name>A0A9X2Y035_9BACT</name>
<proteinExistence type="predicted"/>
<dbReference type="InterPro" id="IPR012939">
    <property type="entry name" value="Glyco_hydro_92"/>
</dbReference>
<dbReference type="InterPro" id="IPR041371">
    <property type="entry name" value="GH92_N"/>
</dbReference>
<keyword evidence="7" id="KW-0378">Hydrolase</keyword>
<gene>
    <name evidence="7" type="ORF">OCK74_26135</name>
</gene>
<dbReference type="EC" id="3.2.1.-" evidence="7"/>
<dbReference type="Gene3D" id="1.20.1050.60">
    <property type="entry name" value="alpha-1,2-mannosidase"/>
    <property type="match status" value="1"/>
</dbReference>
<reference evidence="7" key="1">
    <citation type="submission" date="2022-09" db="EMBL/GenBank/DDBJ databases">
        <authorList>
            <person name="Yuan C."/>
            <person name="Ke Z."/>
        </authorList>
    </citation>
    <scope>NUCLEOTIDE SEQUENCE</scope>
    <source>
        <strain evidence="7">LB-8</strain>
    </source>
</reference>
<dbReference type="InterPro" id="IPR005887">
    <property type="entry name" value="GH92_a_mannosidase_put"/>
</dbReference>
<sequence>MKRLLFALFLFLSTTVFCQQQADLANPLVGTIKPRFDFFAAASLPYGMVALSPDTHHGDLWNAGYRYNDGYILNFSHIHNTQTAGIPVMPVVGTCKALQGLEASKSTLNHQGEIAKPGYHKILLQDYGITAELTSSQRAGFHRYTFPAAREAHIIMDLTAALGPVQMLRGYASKKSDREIEGYSVMAPTFRRKKNCTVYFVARFSKPFDKINFWKSSADSSVKELVNGDMTDDSKAGVYASYYNLKQGEQILLQVGISFVSMENARMNLDKEIPNWNFDAAVANAKSAWNDYLGRIEVSGGTRRQQVKFYTDLMHTAIGRRISEDVNGAYTDNSGATPVVRYVPLTAKGNPSYHFMDADGLWGSQWNLNILWPMVYPEYGNDLASTFLTYYKNTGTMARTSWGGQECYVMVGDQTVPLLAALLQTHRATFNKEEAFAGAYKNGFPGGIRDRAGYESGPSPKGGGIDWYIKYKYVPFEIRFRGDGFHRGGAAMTLEYAYQDWCIANMAKSLGKNENYDLFMRRSAYWKNIYDASSGYMRPKDTLGNWLTPFEPVGTSTSGGHATPGFIESNSAIYSYYVPQDVKGLIQAMGGQSAFVEKLEESFKSAIPSGFAAEHGEHWAARVDYDNQPGCHLAHLFSHAGEPWKTQYWVRQVKEATFGDTTTTVGYRGDEDQGQMGGLSVLMAVGLFDVQGLADVNPTLEITSPIFDKITFHLPGKKTFVIQTTSPAEKDNTYIQSVMLNGKPLNNFEFPFSAFANGGSIKINLGPQPNKTWGTNILDKGSVRSSN</sequence>
<evidence type="ECO:0000313" key="8">
    <source>
        <dbReference type="Proteomes" id="UP001155483"/>
    </source>
</evidence>
<evidence type="ECO:0000256" key="4">
    <source>
        <dbReference type="SAM" id="SignalP"/>
    </source>
</evidence>
<dbReference type="PANTHER" id="PTHR12143:SF39">
    <property type="entry name" value="SECRETED PROTEIN"/>
    <property type="match status" value="1"/>
</dbReference>
<organism evidence="7 8">
    <name type="scientific">Paraflavisolibacter caeni</name>
    <dbReference type="NCBI Taxonomy" id="2982496"/>
    <lineage>
        <taxon>Bacteria</taxon>
        <taxon>Pseudomonadati</taxon>
        <taxon>Bacteroidota</taxon>
        <taxon>Chitinophagia</taxon>
        <taxon>Chitinophagales</taxon>
        <taxon>Chitinophagaceae</taxon>
        <taxon>Paraflavisolibacter</taxon>
    </lineage>
</organism>
<evidence type="ECO:0000259" key="6">
    <source>
        <dbReference type="Pfam" id="PF17678"/>
    </source>
</evidence>
<feature type="domain" description="Glycosyl hydrolase family 92" evidence="5">
    <location>
        <begin position="264"/>
        <end position="766"/>
    </location>
</feature>
<dbReference type="GO" id="GO:0005975">
    <property type="term" value="P:carbohydrate metabolic process"/>
    <property type="evidence" value="ECO:0007669"/>
    <property type="project" value="InterPro"/>
</dbReference>
<feature type="domain" description="Glycosyl hydrolase family 92 N-terminal" evidence="6">
    <location>
        <begin position="26"/>
        <end position="258"/>
    </location>
</feature>
<dbReference type="AlphaFoldDB" id="A0A9X2Y035"/>
<keyword evidence="8" id="KW-1185">Reference proteome</keyword>
<feature type="signal peptide" evidence="4">
    <location>
        <begin position="1"/>
        <end position="18"/>
    </location>
</feature>
<dbReference type="Proteomes" id="UP001155483">
    <property type="component" value="Unassembled WGS sequence"/>
</dbReference>
<accession>A0A9X2Y035</accession>
<evidence type="ECO:0000256" key="3">
    <source>
        <dbReference type="ARBA" id="ARBA00022837"/>
    </source>
</evidence>
<dbReference type="GO" id="GO:0030246">
    <property type="term" value="F:carbohydrate binding"/>
    <property type="evidence" value="ECO:0007669"/>
    <property type="project" value="InterPro"/>
</dbReference>
<dbReference type="GO" id="GO:0016798">
    <property type="term" value="F:hydrolase activity, acting on glycosyl bonds"/>
    <property type="evidence" value="ECO:0007669"/>
    <property type="project" value="UniProtKB-KW"/>
</dbReference>
<dbReference type="PANTHER" id="PTHR12143">
    <property type="entry name" value="PEPTIDE N-GLYCANASE PNGASE -RELATED"/>
    <property type="match status" value="1"/>
</dbReference>
<evidence type="ECO:0000313" key="7">
    <source>
        <dbReference type="EMBL" id="MCU7552626.1"/>
    </source>
</evidence>
<dbReference type="GO" id="GO:0000224">
    <property type="term" value="F:peptide-N4-(N-acetyl-beta-glucosaminyl)asparagine amidase activity"/>
    <property type="evidence" value="ECO:0007669"/>
    <property type="project" value="TreeGrafter"/>
</dbReference>
<protein>
    <submittedName>
        <fullName evidence="7">GH92 family glycosyl hydrolase</fullName>
        <ecNumber evidence="7">3.2.1.-</ecNumber>
    </submittedName>
</protein>
<dbReference type="Gene3D" id="3.30.2080.10">
    <property type="entry name" value="GH92 mannosidase domain"/>
    <property type="match status" value="1"/>
</dbReference>
<dbReference type="SUPFAM" id="SSF48208">
    <property type="entry name" value="Six-hairpin glycosidases"/>
    <property type="match status" value="1"/>
</dbReference>
<keyword evidence="7" id="KW-0326">Glycosidase</keyword>
<dbReference type="Pfam" id="PF07971">
    <property type="entry name" value="Glyco_hydro_92"/>
    <property type="match status" value="1"/>
</dbReference>
<dbReference type="EMBL" id="JAOTIF010000039">
    <property type="protein sequence ID" value="MCU7552626.1"/>
    <property type="molecule type" value="Genomic_DNA"/>
</dbReference>
<evidence type="ECO:0000259" key="5">
    <source>
        <dbReference type="Pfam" id="PF07971"/>
    </source>
</evidence>
<evidence type="ECO:0000256" key="1">
    <source>
        <dbReference type="ARBA" id="ARBA00001913"/>
    </source>
</evidence>
<dbReference type="InterPro" id="IPR050883">
    <property type="entry name" value="PNGase"/>
</dbReference>
<evidence type="ECO:0000256" key="2">
    <source>
        <dbReference type="ARBA" id="ARBA00011245"/>
    </source>
</evidence>
<dbReference type="Gene3D" id="2.70.98.10">
    <property type="match status" value="1"/>
</dbReference>
<dbReference type="Pfam" id="PF17678">
    <property type="entry name" value="Glyco_hydro_92N"/>
    <property type="match status" value="1"/>
</dbReference>
<keyword evidence="3" id="KW-0106">Calcium</keyword>
<dbReference type="GO" id="GO:0006516">
    <property type="term" value="P:glycoprotein catabolic process"/>
    <property type="evidence" value="ECO:0007669"/>
    <property type="project" value="TreeGrafter"/>
</dbReference>
<dbReference type="RefSeq" id="WP_279300063.1">
    <property type="nucleotide sequence ID" value="NZ_JAOTIF010000039.1"/>
</dbReference>
<dbReference type="InterPro" id="IPR008928">
    <property type="entry name" value="6-hairpin_glycosidase_sf"/>
</dbReference>
<dbReference type="InterPro" id="IPR014718">
    <property type="entry name" value="GH-type_carb-bd"/>
</dbReference>
<feature type="chain" id="PRO_5040825588" evidence="4">
    <location>
        <begin position="19"/>
        <end position="787"/>
    </location>
</feature>
<comment type="subunit">
    <text evidence="2">Monomer.</text>
</comment>
<dbReference type="NCBIfam" id="TIGR01180">
    <property type="entry name" value="aman2_put"/>
    <property type="match status" value="1"/>
</dbReference>
<comment type="caution">
    <text evidence="7">The sequence shown here is derived from an EMBL/GenBank/DDBJ whole genome shotgun (WGS) entry which is preliminary data.</text>
</comment>
<dbReference type="GO" id="GO:0005829">
    <property type="term" value="C:cytosol"/>
    <property type="evidence" value="ECO:0007669"/>
    <property type="project" value="TreeGrafter"/>
</dbReference>
<dbReference type="Gene3D" id="1.20.1610.10">
    <property type="entry name" value="alpha-1,2-mannosidases domains"/>
    <property type="match status" value="1"/>
</dbReference>
<keyword evidence="4" id="KW-0732">Signal</keyword>